<dbReference type="InterPro" id="IPR029063">
    <property type="entry name" value="SAM-dependent_MTases_sf"/>
</dbReference>
<organism evidence="1 2">
    <name type="scientific">Pseudonocardia lutea</name>
    <dbReference type="NCBI Taxonomy" id="2172015"/>
    <lineage>
        <taxon>Bacteria</taxon>
        <taxon>Bacillati</taxon>
        <taxon>Actinomycetota</taxon>
        <taxon>Actinomycetes</taxon>
        <taxon>Pseudonocardiales</taxon>
        <taxon>Pseudonocardiaceae</taxon>
        <taxon>Pseudonocardia</taxon>
    </lineage>
</organism>
<protein>
    <submittedName>
        <fullName evidence="1">Class I SAM-dependent methyltransferase</fullName>
        <ecNumber evidence="1">2.1.1.-</ecNumber>
    </submittedName>
</protein>
<comment type="caution">
    <text evidence="1">The sequence shown here is derived from an EMBL/GenBank/DDBJ whole genome shotgun (WGS) entry which is preliminary data.</text>
</comment>
<evidence type="ECO:0000313" key="1">
    <source>
        <dbReference type="EMBL" id="MFC5951977.1"/>
    </source>
</evidence>
<dbReference type="Pfam" id="PF13578">
    <property type="entry name" value="Methyltransf_24"/>
    <property type="match status" value="1"/>
</dbReference>
<dbReference type="EC" id="2.1.1.-" evidence="1"/>
<gene>
    <name evidence="1" type="ORF">ACFQH9_27305</name>
</gene>
<sequence length="283" mass="31817">MAVLSEPFRASYLEWFRTMRTGDLDDVDVPVMLDAAVTELETLQVGHRSGRIGEAGLAYGREQIRGLLEQVTTQGSVSAVTKNRVGRLIMDRFQPELLDLPGRYTQDWFSYHEAHWLDHFGQLAGRPGLQAVEVGSYEGRSACWIANHLLTGAGSRLICVDPFDQYEGQERNFDHNIRVAGCADAIVTLRGRSHQVLPLLPEDAFDFVYVDGSHQILDVLQDAAMSWRLLRSDGILVFDDYEHTLFPDSFGMSAGPAVRAFLALLAGQYELLFEDWQVALRKR</sequence>
<dbReference type="GO" id="GO:0032259">
    <property type="term" value="P:methylation"/>
    <property type="evidence" value="ECO:0007669"/>
    <property type="project" value="UniProtKB-KW"/>
</dbReference>
<dbReference type="EMBL" id="JBHSQK010000088">
    <property type="protein sequence ID" value="MFC5951977.1"/>
    <property type="molecule type" value="Genomic_DNA"/>
</dbReference>
<keyword evidence="1" id="KW-0489">Methyltransferase</keyword>
<reference evidence="2" key="1">
    <citation type="journal article" date="2019" name="Int. J. Syst. Evol. Microbiol.">
        <title>The Global Catalogue of Microorganisms (GCM) 10K type strain sequencing project: providing services to taxonomists for standard genome sequencing and annotation.</title>
        <authorList>
            <consortium name="The Broad Institute Genomics Platform"/>
            <consortium name="The Broad Institute Genome Sequencing Center for Infectious Disease"/>
            <person name="Wu L."/>
            <person name="Ma J."/>
        </authorList>
    </citation>
    <scope>NUCLEOTIDE SEQUENCE [LARGE SCALE GENOMIC DNA]</scope>
    <source>
        <strain evidence="2">CGMCC 4.7397</strain>
    </source>
</reference>
<dbReference type="Proteomes" id="UP001596119">
    <property type="component" value="Unassembled WGS sequence"/>
</dbReference>
<dbReference type="Gene3D" id="3.40.50.150">
    <property type="entry name" value="Vaccinia Virus protein VP39"/>
    <property type="match status" value="1"/>
</dbReference>
<proteinExistence type="predicted"/>
<accession>A0ABW1IHZ6</accession>
<dbReference type="GO" id="GO:0008168">
    <property type="term" value="F:methyltransferase activity"/>
    <property type="evidence" value="ECO:0007669"/>
    <property type="project" value="UniProtKB-KW"/>
</dbReference>
<keyword evidence="1" id="KW-0808">Transferase</keyword>
<keyword evidence="2" id="KW-1185">Reference proteome</keyword>
<name>A0ABW1IHZ6_9PSEU</name>
<dbReference type="SUPFAM" id="SSF53335">
    <property type="entry name" value="S-adenosyl-L-methionine-dependent methyltransferases"/>
    <property type="match status" value="1"/>
</dbReference>
<evidence type="ECO:0000313" key="2">
    <source>
        <dbReference type="Proteomes" id="UP001596119"/>
    </source>
</evidence>